<protein>
    <submittedName>
        <fullName evidence="1">Uncharacterized protein</fullName>
    </submittedName>
</protein>
<accession>A0A0V0U459</accession>
<dbReference type="AlphaFoldDB" id="A0A0V0U459"/>
<dbReference type="EMBL" id="JYDJ01000065">
    <property type="protein sequence ID" value="KRX46042.1"/>
    <property type="molecule type" value="Genomic_DNA"/>
</dbReference>
<comment type="caution">
    <text evidence="1">The sequence shown here is derived from an EMBL/GenBank/DDBJ whole genome shotgun (WGS) entry which is preliminary data.</text>
</comment>
<organism evidence="1 2">
    <name type="scientific">Trichinella murrelli</name>
    <dbReference type="NCBI Taxonomy" id="144512"/>
    <lineage>
        <taxon>Eukaryota</taxon>
        <taxon>Metazoa</taxon>
        <taxon>Ecdysozoa</taxon>
        <taxon>Nematoda</taxon>
        <taxon>Enoplea</taxon>
        <taxon>Dorylaimia</taxon>
        <taxon>Trichinellida</taxon>
        <taxon>Trichinellidae</taxon>
        <taxon>Trichinella</taxon>
    </lineage>
</organism>
<name>A0A0V0U459_9BILA</name>
<reference evidence="1 2" key="1">
    <citation type="submission" date="2015-01" db="EMBL/GenBank/DDBJ databases">
        <title>Evolution of Trichinella species and genotypes.</title>
        <authorList>
            <person name="Korhonen P.K."/>
            <person name="Edoardo P."/>
            <person name="Giuseppe L.R."/>
            <person name="Gasser R.B."/>
        </authorList>
    </citation>
    <scope>NUCLEOTIDE SEQUENCE [LARGE SCALE GENOMIC DNA]</scope>
    <source>
        <strain evidence="1">ISS417</strain>
    </source>
</reference>
<evidence type="ECO:0000313" key="2">
    <source>
        <dbReference type="Proteomes" id="UP000055048"/>
    </source>
</evidence>
<dbReference type="Proteomes" id="UP000055048">
    <property type="component" value="Unassembled WGS sequence"/>
</dbReference>
<proteinExistence type="predicted"/>
<gene>
    <name evidence="1" type="ORF">T05_12175</name>
</gene>
<keyword evidence="2" id="KW-1185">Reference proteome</keyword>
<evidence type="ECO:0000313" key="1">
    <source>
        <dbReference type="EMBL" id="KRX46042.1"/>
    </source>
</evidence>
<sequence length="86" mass="9869">MLNVELACRRSKTLMTCRRTFLGCLLGNIGDNKRNNKRRRRTWSLSNQLAVQTAFHLCWTQDLHPVEKIAQITLTGAQPMVAPWST</sequence>